<comment type="subcellular location">
    <subcellularLocation>
        <location evidence="1">Membrane</location>
        <topology evidence="1">Multi-pass membrane protein</topology>
    </subcellularLocation>
</comment>
<comment type="similarity">
    <text evidence="2">Belongs to the MCU (TC 1.A.77) family.</text>
</comment>
<feature type="transmembrane region" description="Helical" evidence="11">
    <location>
        <begin position="258"/>
        <end position="278"/>
    </location>
</feature>
<dbReference type="InterPro" id="IPR006769">
    <property type="entry name" value="MCU_C"/>
</dbReference>
<feature type="domain" description="Calcium uniporter protein C-terminal" evidence="12">
    <location>
        <begin position="156"/>
        <end position="316"/>
    </location>
</feature>
<dbReference type="GO" id="GO:0036444">
    <property type="term" value="P:calcium import into the mitochondrion"/>
    <property type="evidence" value="ECO:0007669"/>
    <property type="project" value="TreeGrafter"/>
</dbReference>
<dbReference type="GO" id="GO:0015292">
    <property type="term" value="F:uniporter activity"/>
    <property type="evidence" value="ECO:0007669"/>
    <property type="project" value="TreeGrafter"/>
</dbReference>
<keyword evidence="8" id="KW-0406">Ion transport</keyword>
<sequence>MAFKRAFAQHLLNVTKMSSQSLHNCRISSSSSLPPYPPAAATPHIAPDPGDNVVFRRFLHNWADSQTAAALSPMLGQNLVHKLKNIDLARSRIRLDGLAPPAEASDSTLPVTAENAKKLFRVAQLELVRSRLRSIQNSCIPYPEFLRVCEECCSDQDQATRVAKMLDDCATVVILGDFVVLRPEQVAKAVLNLFPVPGANAAREQAMKELEEMEKEKAVIDGKADGLVRRELWGGLSFLVLQTVAFMRLTFWELSWDVMEPICFFVTSVYFMGGYAFFLRTSKEPSFEGYYKSRFIAKQKRVMKLHNFDIARYNDLKAAFSPQLSSHPPLFSNNS</sequence>
<dbReference type="PANTHER" id="PTHR13462:SF31">
    <property type="entry name" value="CALCIUM UNIPORTER PROTEIN 1, MITOCHONDRIAL"/>
    <property type="match status" value="1"/>
</dbReference>
<reference evidence="13" key="1">
    <citation type="submission" date="2023-10" db="EMBL/GenBank/DDBJ databases">
        <title>Chromosome-level genome of the transformable northern wattle, Acacia crassicarpa.</title>
        <authorList>
            <person name="Massaro I."/>
            <person name="Sinha N.R."/>
            <person name="Poethig S."/>
            <person name="Leichty A.R."/>
        </authorList>
    </citation>
    <scope>NUCLEOTIDE SEQUENCE</scope>
    <source>
        <strain evidence="13">Acra3RX</strain>
        <tissue evidence="13">Leaf</tissue>
    </source>
</reference>
<keyword evidence="14" id="KW-1185">Reference proteome</keyword>
<proteinExistence type="inferred from homology"/>
<evidence type="ECO:0000313" key="14">
    <source>
        <dbReference type="Proteomes" id="UP001293593"/>
    </source>
</evidence>
<keyword evidence="6" id="KW-0106">Calcium</keyword>
<evidence type="ECO:0000256" key="3">
    <source>
        <dbReference type="ARBA" id="ARBA00022448"/>
    </source>
</evidence>
<evidence type="ECO:0000256" key="6">
    <source>
        <dbReference type="ARBA" id="ARBA00022837"/>
    </source>
</evidence>
<keyword evidence="10" id="KW-0175">Coiled coil</keyword>
<name>A0AAE1MJ27_9FABA</name>
<feature type="coiled-coil region" evidence="10">
    <location>
        <begin position="196"/>
        <end position="223"/>
    </location>
</feature>
<evidence type="ECO:0000256" key="4">
    <source>
        <dbReference type="ARBA" id="ARBA00022568"/>
    </source>
</evidence>
<feature type="transmembrane region" description="Helical" evidence="11">
    <location>
        <begin position="232"/>
        <end position="252"/>
    </location>
</feature>
<dbReference type="Proteomes" id="UP001293593">
    <property type="component" value="Unassembled WGS sequence"/>
</dbReference>
<evidence type="ECO:0000256" key="8">
    <source>
        <dbReference type="ARBA" id="ARBA00023065"/>
    </source>
</evidence>
<evidence type="ECO:0000259" key="12">
    <source>
        <dbReference type="Pfam" id="PF04678"/>
    </source>
</evidence>
<evidence type="ECO:0000256" key="5">
    <source>
        <dbReference type="ARBA" id="ARBA00022692"/>
    </source>
</evidence>
<evidence type="ECO:0000256" key="11">
    <source>
        <dbReference type="SAM" id="Phobius"/>
    </source>
</evidence>
<evidence type="ECO:0000256" key="9">
    <source>
        <dbReference type="ARBA" id="ARBA00023136"/>
    </source>
</evidence>
<gene>
    <name evidence="13" type="ORF">QN277_027795</name>
</gene>
<dbReference type="GO" id="GO:1990246">
    <property type="term" value="C:uniplex complex"/>
    <property type="evidence" value="ECO:0007669"/>
    <property type="project" value="TreeGrafter"/>
</dbReference>
<organism evidence="13 14">
    <name type="scientific">Acacia crassicarpa</name>
    <name type="common">northern wattle</name>
    <dbReference type="NCBI Taxonomy" id="499986"/>
    <lineage>
        <taxon>Eukaryota</taxon>
        <taxon>Viridiplantae</taxon>
        <taxon>Streptophyta</taxon>
        <taxon>Embryophyta</taxon>
        <taxon>Tracheophyta</taxon>
        <taxon>Spermatophyta</taxon>
        <taxon>Magnoliopsida</taxon>
        <taxon>eudicotyledons</taxon>
        <taxon>Gunneridae</taxon>
        <taxon>Pentapetalae</taxon>
        <taxon>rosids</taxon>
        <taxon>fabids</taxon>
        <taxon>Fabales</taxon>
        <taxon>Fabaceae</taxon>
        <taxon>Caesalpinioideae</taxon>
        <taxon>mimosoid clade</taxon>
        <taxon>Acacieae</taxon>
        <taxon>Acacia</taxon>
    </lineage>
</organism>
<dbReference type="InterPro" id="IPR039055">
    <property type="entry name" value="MCU_fam"/>
</dbReference>
<dbReference type="AlphaFoldDB" id="A0AAE1MJ27"/>
<evidence type="ECO:0000256" key="1">
    <source>
        <dbReference type="ARBA" id="ARBA00004141"/>
    </source>
</evidence>
<evidence type="ECO:0000313" key="13">
    <source>
        <dbReference type="EMBL" id="KAK4262211.1"/>
    </source>
</evidence>
<evidence type="ECO:0000256" key="10">
    <source>
        <dbReference type="SAM" id="Coils"/>
    </source>
</evidence>
<keyword evidence="7 11" id="KW-1133">Transmembrane helix</keyword>
<keyword evidence="5 11" id="KW-0812">Transmembrane</keyword>
<comment type="caution">
    <text evidence="13">The sequence shown here is derived from an EMBL/GenBank/DDBJ whole genome shotgun (WGS) entry which is preliminary data.</text>
</comment>
<protein>
    <recommendedName>
        <fullName evidence="12">Calcium uniporter protein C-terminal domain-containing protein</fullName>
    </recommendedName>
</protein>
<evidence type="ECO:0000256" key="7">
    <source>
        <dbReference type="ARBA" id="ARBA00022989"/>
    </source>
</evidence>
<dbReference type="PANTHER" id="PTHR13462">
    <property type="entry name" value="CALCIUM UNIPORTER PROTEIN, MITOCHONDRIAL"/>
    <property type="match status" value="1"/>
</dbReference>
<keyword evidence="4" id="KW-0109">Calcium transport</keyword>
<evidence type="ECO:0000256" key="2">
    <source>
        <dbReference type="ARBA" id="ARBA00005653"/>
    </source>
</evidence>
<dbReference type="GO" id="GO:0051560">
    <property type="term" value="P:mitochondrial calcium ion homeostasis"/>
    <property type="evidence" value="ECO:0007669"/>
    <property type="project" value="InterPro"/>
</dbReference>
<dbReference type="EMBL" id="JAWXYG010000009">
    <property type="protein sequence ID" value="KAK4262211.1"/>
    <property type="molecule type" value="Genomic_DNA"/>
</dbReference>
<dbReference type="GO" id="GO:0005262">
    <property type="term" value="F:calcium channel activity"/>
    <property type="evidence" value="ECO:0007669"/>
    <property type="project" value="TreeGrafter"/>
</dbReference>
<dbReference type="Pfam" id="PF04678">
    <property type="entry name" value="MCU"/>
    <property type="match status" value="1"/>
</dbReference>
<keyword evidence="9 11" id="KW-0472">Membrane</keyword>
<accession>A0AAE1MJ27</accession>
<keyword evidence="3" id="KW-0813">Transport</keyword>